<keyword evidence="3" id="KW-1185">Reference proteome</keyword>
<organism evidence="2 3">
    <name type="scientific">Mycteria americana</name>
    <name type="common">Wood stork</name>
    <dbReference type="NCBI Taxonomy" id="33587"/>
    <lineage>
        <taxon>Eukaryota</taxon>
        <taxon>Metazoa</taxon>
        <taxon>Chordata</taxon>
        <taxon>Craniata</taxon>
        <taxon>Vertebrata</taxon>
        <taxon>Euteleostomi</taxon>
        <taxon>Archelosauria</taxon>
        <taxon>Archosauria</taxon>
        <taxon>Dinosauria</taxon>
        <taxon>Saurischia</taxon>
        <taxon>Theropoda</taxon>
        <taxon>Coelurosauria</taxon>
        <taxon>Aves</taxon>
        <taxon>Neognathae</taxon>
        <taxon>Neoaves</taxon>
        <taxon>Aequornithes</taxon>
        <taxon>Ciconiiformes</taxon>
        <taxon>Ciconiidae</taxon>
        <taxon>Mycteria</taxon>
    </lineage>
</organism>
<evidence type="ECO:0000313" key="3">
    <source>
        <dbReference type="Proteomes" id="UP001333110"/>
    </source>
</evidence>
<comment type="caution">
    <text evidence="2">The sequence shown here is derived from an EMBL/GenBank/DDBJ whole genome shotgun (WGS) entry which is preliminary data.</text>
</comment>
<evidence type="ECO:0000313" key="2">
    <source>
        <dbReference type="EMBL" id="KAK4815964.1"/>
    </source>
</evidence>
<feature type="transmembrane region" description="Helical" evidence="1">
    <location>
        <begin position="111"/>
        <end position="133"/>
    </location>
</feature>
<proteinExistence type="predicted"/>
<keyword evidence="1" id="KW-0812">Transmembrane</keyword>
<sequence>MHTQWIEALYQYRIGTEWTESSFAKKNQGVLWDTELHDSKSASQHVSLSPVMSWQRRRLAWLNTELWLELREKKRVYDLWKNGQAAHKDYKDVVRLYGEKIGKAVFPRAQYWGQFCLIFLSMIWIIALTECTLSKFADDTKLGGSVDLLEGRKNLQRDLDRLD</sequence>
<evidence type="ECO:0000256" key="1">
    <source>
        <dbReference type="SAM" id="Phobius"/>
    </source>
</evidence>
<dbReference type="EMBL" id="JAUNZN010000009">
    <property type="protein sequence ID" value="KAK4815964.1"/>
    <property type="molecule type" value="Genomic_DNA"/>
</dbReference>
<keyword evidence="1" id="KW-1133">Transmembrane helix</keyword>
<reference evidence="2 3" key="1">
    <citation type="journal article" date="2023" name="J. Hered.">
        <title>Chromosome-level genome of the wood stork (Mycteria americana) provides insight into avian chromosome evolution.</title>
        <authorList>
            <person name="Flamio R. Jr."/>
            <person name="Ramstad K.M."/>
        </authorList>
    </citation>
    <scope>NUCLEOTIDE SEQUENCE [LARGE SCALE GENOMIC DNA]</scope>
    <source>
        <strain evidence="2">JAX WOST 10</strain>
    </source>
</reference>
<accession>A0AAN7N1G3</accession>
<dbReference type="AlphaFoldDB" id="A0AAN7N1G3"/>
<protein>
    <submittedName>
        <fullName evidence="2">Uncharacterized protein</fullName>
    </submittedName>
</protein>
<keyword evidence="1" id="KW-0472">Membrane</keyword>
<dbReference type="Proteomes" id="UP001333110">
    <property type="component" value="Unassembled WGS sequence"/>
</dbReference>
<gene>
    <name evidence="2" type="ORF">QYF61_010458</name>
</gene>
<name>A0AAN7N1G3_MYCAM</name>